<dbReference type="InterPro" id="IPR001304">
    <property type="entry name" value="C-type_lectin-like"/>
</dbReference>
<evidence type="ECO:0000313" key="5">
    <source>
        <dbReference type="WBParaSite" id="PSAMB.scaffold255size60990.g3927.t1"/>
    </source>
</evidence>
<dbReference type="SUPFAM" id="SSF56496">
    <property type="entry name" value="Fibrinogen C-terminal domain-like"/>
    <property type="match status" value="1"/>
</dbReference>
<feature type="signal peptide" evidence="1">
    <location>
        <begin position="1"/>
        <end position="19"/>
    </location>
</feature>
<feature type="chain" id="PRO_5037479203" evidence="1">
    <location>
        <begin position="20"/>
        <end position="597"/>
    </location>
</feature>
<dbReference type="PROSITE" id="PS51406">
    <property type="entry name" value="FIBRINOGEN_C_2"/>
    <property type="match status" value="1"/>
</dbReference>
<evidence type="ECO:0000259" key="3">
    <source>
        <dbReference type="PROSITE" id="PS51406"/>
    </source>
</evidence>
<keyword evidence="1" id="KW-0732">Signal</keyword>
<protein>
    <submittedName>
        <fullName evidence="5">Uncharacterized protein</fullName>
    </submittedName>
</protein>
<dbReference type="InterPro" id="IPR014716">
    <property type="entry name" value="Fibrinogen_a/b/g_C_1"/>
</dbReference>
<feature type="domain" description="Fibrinogen C-terminal" evidence="3">
    <location>
        <begin position="366"/>
        <end position="597"/>
    </location>
</feature>
<dbReference type="InterPro" id="IPR016186">
    <property type="entry name" value="C-type_lectin-like/link_sf"/>
</dbReference>
<dbReference type="SMART" id="SM00034">
    <property type="entry name" value="CLECT"/>
    <property type="match status" value="1"/>
</dbReference>
<dbReference type="GO" id="GO:0005615">
    <property type="term" value="C:extracellular space"/>
    <property type="evidence" value="ECO:0007669"/>
    <property type="project" value="TreeGrafter"/>
</dbReference>
<organism evidence="4 5">
    <name type="scientific">Plectus sambesii</name>
    <dbReference type="NCBI Taxonomy" id="2011161"/>
    <lineage>
        <taxon>Eukaryota</taxon>
        <taxon>Metazoa</taxon>
        <taxon>Ecdysozoa</taxon>
        <taxon>Nematoda</taxon>
        <taxon>Chromadorea</taxon>
        <taxon>Plectida</taxon>
        <taxon>Plectina</taxon>
        <taxon>Plectoidea</taxon>
        <taxon>Plectidae</taxon>
        <taxon>Plectus</taxon>
    </lineage>
</organism>
<dbReference type="Pfam" id="PF00059">
    <property type="entry name" value="Lectin_C"/>
    <property type="match status" value="1"/>
</dbReference>
<accession>A0A914VWT5</accession>
<dbReference type="NCBIfam" id="NF040941">
    <property type="entry name" value="GGGWT_bact"/>
    <property type="match status" value="1"/>
</dbReference>
<reference evidence="5" key="1">
    <citation type="submission" date="2022-11" db="UniProtKB">
        <authorList>
            <consortium name="WormBaseParasite"/>
        </authorList>
    </citation>
    <scope>IDENTIFICATION</scope>
</reference>
<dbReference type="SMART" id="SM00186">
    <property type="entry name" value="FBG"/>
    <property type="match status" value="1"/>
</dbReference>
<evidence type="ECO:0000259" key="2">
    <source>
        <dbReference type="PROSITE" id="PS50041"/>
    </source>
</evidence>
<dbReference type="PANTHER" id="PTHR19143">
    <property type="entry name" value="FIBRINOGEN/TENASCIN/ANGIOPOEITIN"/>
    <property type="match status" value="1"/>
</dbReference>
<name>A0A914VWT5_9BILA</name>
<dbReference type="InterPro" id="IPR016187">
    <property type="entry name" value="CTDL_fold"/>
</dbReference>
<dbReference type="InterPro" id="IPR036056">
    <property type="entry name" value="Fibrinogen-like_C"/>
</dbReference>
<dbReference type="InterPro" id="IPR050373">
    <property type="entry name" value="Fibrinogen_C-term_domain"/>
</dbReference>
<dbReference type="Gene3D" id="3.10.100.10">
    <property type="entry name" value="Mannose-Binding Protein A, subunit A"/>
    <property type="match status" value="1"/>
</dbReference>
<dbReference type="WBParaSite" id="PSAMB.scaffold255size60990.g3927.t1">
    <property type="protein sequence ID" value="PSAMB.scaffold255size60990.g3927.t1"/>
    <property type="gene ID" value="PSAMB.scaffold255size60990.g3927"/>
</dbReference>
<proteinExistence type="predicted"/>
<dbReference type="SUPFAM" id="SSF56436">
    <property type="entry name" value="C-type lectin-like"/>
    <property type="match status" value="1"/>
</dbReference>
<dbReference type="CDD" id="cd00037">
    <property type="entry name" value="CLECT"/>
    <property type="match status" value="1"/>
</dbReference>
<dbReference type="PROSITE" id="PS50041">
    <property type="entry name" value="C_TYPE_LECTIN_2"/>
    <property type="match status" value="1"/>
</dbReference>
<evidence type="ECO:0000313" key="4">
    <source>
        <dbReference type="Proteomes" id="UP000887566"/>
    </source>
</evidence>
<dbReference type="AlphaFoldDB" id="A0A914VWT5"/>
<dbReference type="InterPro" id="IPR002181">
    <property type="entry name" value="Fibrinogen_a/b/g_C_dom"/>
</dbReference>
<dbReference type="Pfam" id="PF00147">
    <property type="entry name" value="Fibrinogen_C"/>
    <property type="match status" value="1"/>
</dbReference>
<dbReference type="Gene3D" id="3.90.215.10">
    <property type="entry name" value="Gamma Fibrinogen, chain A, domain 1"/>
    <property type="match status" value="1"/>
</dbReference>
<feature type="domain" description="C-type lectin" evidence="2">
    <location>
        <begin position="210"/>
        <end position="330"/>
    </location>
</feature>
<sequence length="597" mass="66688">MFLFAVYLMIFLLIGRTSGMSEPDKDCVPNCLDEFEEALAKENVTINLPSLASFTEAKLLNVCRIYKWDSECLDTCGASDFQDAARMIMKPMAQLCTTHYDAILNHARCFEAAEVELGTCNKQCGSIEESIAKSMDLSAAIESDNQQEAFDIINNICIDKLCHLDCEAQVLATNRVCSNTTAFNQNNQQIDELARRLAADNFDQLMAKVVSNKCYYVAAQRKIWFDAEAFCMNATPNVHLTSIASSFENGNVNAVVMSTPSSANCDQFWIGGNDFGQNENYAWVDGSPWTYYNWAPGQPDTTQQCVSSAARTNGQWRTEPCGIENCFICEMFMSGLSSSSLRPTSTPSIITSTQTAAISTQTTTTATVPRVLTDCKDWYDHGARTNGTYPINPDGKGSINVYCDMTTDGGGWTVIQRRVDGSLSFYNNSWNDYKVGFNNGLENNLWLGNDIIHVLSTKDSNVELRIDLWGNRRPGSSHSNGYWWEKHTNFFIDDEAHFYRLHISPPYTGNASTSSGYGISYSNGLNFSTVDAIHGTKSDCFSTYQFGGWWMDDQRCSRAALNGKYMPPYWYGYGFCWSSESIDITPKTSSIMLRRLV</sequence>
<keyword evidence="4" id="KW-1185">Reference proteome</keyword>
<evidence type="ECO:0000256" key="1">
    <source>
        <dbReference type="SAM" id="SignalP"/>
    </source>
</evidence>
<dbReference type="Proteomes" id="UP000887566">
    <property type="component" value="Unplaced"/>
</dbReference>